<accession>A0A318Z4J9</accession>
<dbReference type="GeneID" id="37078176"/>
<keyword evidence="2" id="KW-1185">Reference proteome</keyword>
<protein>
    <submittedName>
        <fullName evidence="1">Uncharacterized protein</fullName>
    </submittedName>
</protein>
<proteinExistence type="predicted"/>
<dbReference type="Proteomes" id="UP000248349">
    <property type="component" value="Unassembled WGS sequence"/>
</dbReference>
<dbReference type="RefSeq" id="XP_025428217.1">
    <property type="nucleotide sequence ID" value="XM_025576947.1"/>
</dbReference>
<dbReference type="OrthoDB" id="4471293at2759"/>
<dbReference type="EMBL" id="KZ821253">
    <property type="protein sequence ID" value="PYH42235.1"/>
    <property type="molecule type" value="Genomic_DNA"/>
</dbReference>
<evidence type="ECO:0000313" key="2">
    <source>
        <dbReference type="Proteomes" id="UP000248349"/>
    </source>
</evidence>
<reference evidence="1 2" key="1">
    <citation type="submission" date="2016-12" db="EMBL/GenBank/DDBJ databases">
        <title>The genomes of Aspergillus section Nigri reveals drivers in fungal speciation.</title>
        <authorList>
            <consortium name="DOE Joint Genome Institute"/>
            <person name="Vesth T.C."/>
            <person name="Nybo J."/>
            <person name="Theobald S."/>
            <person name="Brandl J."/>
            <person name="Frisvad J.C."/>
            <person name="Nielsen K.F."/>
            <person name="Lyhne E.K."/>
            <person name="Kogle M.E."/>
            <person name="Kuo A."/>
            <person name="Riley R."/>
            <person name="Clum A."/>
            <person name="Nolan M."/>
            <person name="Lipzen A."/>
            <person name="Salamov A."/>
            <person name="Henrissat B."/>
            <person name="Wiebenga A."/>
            <person name="De Vries R.P."/>
            <person name="Grigoriev I.V."/>
            <person name="Mortensen U.H."/>
            <person name="Andersen M.R."/>
            <person name="Baker S.E."/>
        </authorList>
    </citation>
    <scope>NUCLEOTIDE SEQUENCE [LARGE SCALE GENOMIC DNA]</scope>
    <source>
        <strain evidence="1 2">JOP 1030-1</strain>
    </source>
</reference>
<organism evidence="1 2">
    <name type="scientific">Aspergillus saccharolyticus JOP 1030-1</name>
    <dbReference type="NCBI Taxonomy" id="1450539"/>
    <lineage>
        <taxon>Eukaryota</taxon>
        <taxon>Fungi</taxon>
        <taxon>Dikarya</taxon>
        <taxon>Ascomycota</taxon>
        <taxon>Pezizomycotina</taxon>
        <taxon>Eurotiomycetes</taxon>
        <taxon>Eurotiomycetidae</taxon>
        <taxon>Eurotiales</taxon>
        <taxon>Aspergillaceae</taxon>
        <taxon>Aspergillus</taxon>
        <taxon>Aspergillus subgen. Circumdati</taxon>
    </lineage>
</organism>
<dbReference type="AlphaFoldDB" id="A0A318Z4J9"/>
<name>A0A318Z4J9_9EURO</name>
<gene>
    <name evidence="1" type="ORF">BP01DRAFT_376314</name>
</gene>
<sequence length="183" mass="21334">MSWSTFAPWQTQYQNKDEKSTPSQSYSYKNAPCWLMQHLLSLHIIESNILFLFIFSCGQLFYNTASAVLPSFNFSGSKPQQHHYKKVVKQCGADEKDCVIVHNNDLSRAREELTELLDSALLQEPQLIELYYFYVNTKVISKEAHQRLGTNIESYRGASIPWSFCGRSKPYWTVSLIWQQELY</sequence>
<evidence type="ECO:0000313" key="1">
    <source>
        <dbReference type="EMBL" id="PYH42235.1"/>
    </source>
</evidence>